<evidence type="ECO:0000313" key="2">
    <source>
        <dbReference type="Proteomes" id="UP000252519"/>
    </source>
</evidence>
<accession>A0A368FJE3</accession>
<dbReference type="PANTHER" id="PTHR34492">
    <property type="entry name" value="GUSTATORY RECEPTOR FAMILY"/>
    <property type="match status" value="1"/>
</dbReference>
<gene>
    <name evidence="1" type="ORF">ANCCAN_23309</name>
</gene>
<comment type="caution">
    <text evidence="1">The sequence shown here is derived from an EMBL/GenBank/DDBJ whole genome shotgun (WGS) entry which is preliminary data.</text>
</comment>
<reference evidence="1 2" key="1">
    <citation type="submission" date="2014-10" db="EMBL/GenBank/DDBJ databases">
        <title>Draft genome of the hookworm Ancylostoma caninum.</title>
        <authorList>
            <person name="Mitreva M."/>
        </authorList>
    </citation>
    <scope>NUCLEOTIDE SEQUENCE [LARGE SCALE GENOMIC DNA]</scope>
    <source>
        <strain evidence="1 2">Baltimore</strain>
    </source>
</reference>
<dbReference type="EMBL" id="JOJR01001434">
    <property type="protein sequence ID" value="RCN30915.1"/>
    <property type="molecule type" value="Genomic_DNA"/>
</dbReference>
<keyword evidence="2" id="KW-1185">Reference proteome</keyword>
<dbReference type="STRING" id="29170.A0A368FJE3"/>
<dbReference type="PANTHER" id="PTHR34492:SF2">
    <property type="entry name" value="G PROTEIN-COUPLED RECEPTOR"/>
    <property type="match status" value="1"/>
</dbReference>
<dbReference type="OrthoDB" id="5784962at2759"/>
<name>A0A368FJE3_ANCCA</name>
<organism evidence="1 2">
    <name type="scientific">Ancylostoma caninum</name>
    <name type="common">Dog hookworm</name>
    <dbReference type="NCBI Taxonomy" id="29170"/>
    <lineage>
        <taxon>Eukaryota</taxon>
        <taxon>Metazoa</taxon>
        <taxon>Ecdysozoa</taxon>
        <taxon>Nematoda</taxon>
        <taxon>Chromadorea</taxon>
        <taxon>Rhabditida</taxon>
        <taxon>Rhabditina</taxon>
        <taxon>Rhabditomorpha</taxon>
        <taxon>Strongyloidea</taxon>
        <taxon>Ancylostomatidae</taxon>
        <taxon>Ancylostomatinae</taxon>
        <taxon>Ancylostoma</taxon>
    </lineage>
</organism>
<dbReference type="AlphaFoldDB" id="A0A368FJE3"/>
<dbReference type="Proteomes" id="UP000252519">
    <property type="component" value="Unassembled WGS sequence"/>
</dbReference>
<proteinExistence type="predicted"/>
<sequence length="192" mass="21552">MLVIIIPSVTITLMMLNQRIRGFKDLILCLPSIALCGYSFLGVTVAPARLHDEVGRSRSCLIRNESIWFPYRRDVSFRNCTGAILSHGTIRLGDFHMGLRYIVQAACSCEFIGRFQTFSVMAMVLSMIIELTPASLEMIGHVLRANKDTVCKVVIDLEVPGKGPKPKGKPKQWWLDTLHADLKYLALCLVWA</sequence>
<protein>
    <submittedName>
        <fullName evidence="1">Uncharacterized protein</fullName>
    </submittedName>
</protein>
<evidence type="ECO:0000313" key="1">
    <source>
        <dbReference type="EMBL" id="RCN30915.1"/>
    </source>
</evidence>